<dbReference type="AlphaFoldDB" id="A0AAW3ZQZ9"/>
<dbReference type="InterPro" id="IPR021306">
    <property type="entry name" value="DUF2878"/>
</dbReference>
<name>A0AAW3ZQZ9_9GAMM</name>
<keyword evidence="1" id="KW-0472">Membrane</keyword>
<accession>A0AAW3ZQZ9</accession>
<proteinExistence type="predicted"/>
<dbReference type="RefSeq" id="WP_225444754.1">
    <property type="nucleotide sequence ID" value="NZ_JACYTR010000054.1"/>
</dbReference>
<reference evidence="2 3" key="1">
    <citation type="submission" date="2020-09" db="EMBL/GenBank/DDBJ databases">
        <title>Pseudoxanthomonas sp. CAU 1598 isolated from sand of Yaerae Beach.</title>
        <authorList>
            <person name="Kim W."/>
        </authorList>
    </citation>
    <scope>NUCLEOTIDE SEQUENCE [LARGE SCALE GENOMIC DNA]</scope>
    <source>
        <strain evidence="2 3">CAU 1598</strain>
    </source>
</reference>
<evidence type="ECO:0000256" key="1">
    <source>
        <dbReference type="SAM" id="Phobius"/>
    </source>
</evidence>
<feature type="transmembrane region" description="Helical" evidence="1">
    <location>
        <begin position="58"/>
        <end position="76"/>
    </location>
</feature>
<dbReference type="EMBL" id="JACYTR010000054">
    <property type="protein sequence ID" value="MBD8527507.1"/>
    <property type="molecule type" value="Genomic_DNA"/>
</dbReference>
<feature type="transmembrane region" description="Helical" evidence="1">
    <location>
        <begin position="88"/>
        <end position="107"/>
    </location>
</feature>
<comment type="caution">
    <text evidence="2">The sequence shown here is derived from an EMBL/GenBank/DDBJ whole genome shotgun (WGS) entry which is preliminary data.</text>
</comment>
<keyword evidence="1" id="KW-1133">Transmembrane helix</keyword>
<evidence type="ECO:0000313" key="3">
    <source>
        <dbReference type="Proteomes" id="UP000613768"/>
    </source>
</evidence>
<protein>
    <submittedName>
        <fullName evidence="2">DUF2878 domain-containing protein</fullName>
    </submittedName>
</protein>
<evidence type="ECO:0000313" key="2">
    <source>
        <dbReference type="EMBL" id="MBD8527507.1"/>
    </source>
</evidence>
<keyword evidence="3" id="KW-1185">Reference proteome</keyword>
<feature type="transmembrane region" description="Helical" evidence="1">
    <location>
        <begin position="150"/>
        <end position="171"/>
    </location>
</feature>
<feature type="transmembrane region" description="Helical" evidence="1">
    <location>
        <begin position="119"/>
        <end position="138"/>
    </location>
</feature>
<dbReference type="Proteomes" id="UP000613768">
    <property type="component" value="Unassembled WGS sequence"/>
</dbReference>
<sequence length="181" mass="19340">MATGTGLMRFWANLIGFQAVWMASVGGAANGYWWLGPLAVCLFAGYQIGVGPDRRADLLILAACAVLGFLVDSLWVQLGWMQFASPLPWAHLAPVWIVAMWIGFALTLNHSLAGFKKRLWLAAAFGLVGGPLAYYAAARAWSAVAIAEGAGPYIGLALAWGVLTPLLLLLAERWQRATAPA</sequence>
<gene>
    <name evidence="2" type="ORF">IFO71_17325</name>
</gene>
<dbReference type="Pfam" id="PF11086">
    <property type="entry name" value="DUF2878"/>
    <property type="match status" value="1"/>
</dbReference>
<feature type="transmembrane region" description="Helical" evidence="1">
    <location>
        <begin position="20"/>
        <end position="46"/>
    </location>
</feature>
<keyword evidence="1" id="KW-0812">Transmembrane</keyword>
<organism evidence="2 3">
    <name type="scientific">Pseudomarimonas arenosa</name>
    <dbReference type="NCBI Taxonomy" id="2774145"/>
    <lineage>
        <taxon>Bacteria</taxon>
        <taxon>Pseudomonadati</taxon>
        <taxon>Pseudomonadota</taxon>
        <taxon>Gammaproteobacteria</taxon>
        <taxon>Lysobacterales</taxon>
        <taxon>Lysobacteraceae</taxon>
        <taxon>Pseudomarimonas</taxon>
    </lineage>
</organism>